<reference evidence="4" key="1">
    <citation type="submission" date="2021-06" db="EMBL/GenBank/DDBJ databases">
        <authorList>
            <person name="Kallberg Y."/>
            <person name="Tangrot J."/>
            <person name="Rosling A."/>
        </authorList>
    </citation>
    <scope>NUCLEOTIDE SEQUENCE</scope>
    <source>
        <strain evidence="4">FL966</strain>
    </source>
</reference>
<protein>
    <submittedName>
        <fullName evidence="4">3046_t:CDS:1</fullName>
    </submittedName>
</protein>
<feature type="transmembrane region" description="Helical" evidence="3">
    <location>
        <begin position="359"/>
        <end position="379"/>
    </location>
</feature>
<keyword evidence="3" id="KW-0812">Transmembrane</keyword>
<dbReference type="Proteomes" id="UP000789759">
    <property type="component" value="Unassembled WGS sequence"/>
</dbReference>
<evidence type="ECO:0000313" key="5">
    <source>
        <dbReference type="Proteomes" id="UP000789759"/>
    </source>
</evidence>
<keyword evidence="5" id="KW-1185">Reference proteome</keyword>
<dbReference type="InterPro" id="IPR015915">
    <property type="entry name" value="Kelch-typ_b-propeller"/>
</dbReference>
<dbReference type="Pfam" id="PF24681">
    <property type="entry name" value="Kelch_KLHDC2_KLHL20_DRC7"/>
    <property type="match status" value="1"/>
</dbReference>
<proteinExistence type="predicted"/>
<sequence length="384" mass="41882">FPYNVIGAGNFIPEGRAGQEAVLIGTQLYFMGGSRIIPSSNPIKSQIRGYNLSDEVFFLDLSSTFSTNNPPYVDLSDAGARMKYGNEKGTVVLGGASKEDAYLIGGTQQDLALLNKDDQNITITSNQTLMINEIFKTYNSTDQMVFIYRHTARNWRPFGQGVVGTQPTRRRSSSTVIDKNGIIYIFGGRIEFDMASYPLILYNDMYTFDTNLLIWKQITATNTPSVRSHAAPILLPDGKILYIGGVTQPALGMDTNLLPMTEIPVFDTISLSWSVKNTTSPFLIQPRVAHTATLTPDNKTIIIIGGTSSNITNNATTSYETSPKIYLLDVNCLAWVNIFSPDNSSCPTIPSTSAPNTGLIVGLTLAGLFAISLVIAILIKKCCQ</sequence>
<dbReference type="OrthoDB" id="432528at2759"/>
<dbReference type="EMBL" id="CAJVQA010007463">
    <property type="protein sequence ID" value="CAG8657112.1"/>
    <property type="molecule type" value="Genomic_DNA"/>
</dbReference>
<evidence type="ECO:0000256" key="3">
    <source>
        <dbReference type="SAM" id="Phobius"/>
    </source>
</evidence>
<organism evidence="4 5">
    <name type="scientific">Cetraspora pellucida</name>
    <dbReference type="NCBI Taxonomy" id="1433469"/>
    <lineage>
        <taxon>Eukaryota</taxon>
        <taxon>Fungi</taxon>
        <taxon>Fungi incertae sedis</taxon>
        <taxon>Mucoromycota</taxon>
        <taxon>Glomeromycotina</taxon>
        <taxon>Glomeromycetes</taxon>
        <taxon>Diversisporales</taxon>
        <taxon>Gigasporaceae</taxon>
        <taxon>Cetraspora</taxon>
    </lineage>
</organism>
<dbReference type="SUPFAM" id="SSF50965">
    <property type="entry name" value="Galactose oxidase, central domain"/>
    <property type="match status" value="1"/>
</dbReference>
<keyword evidence="3" id="KW-1133">Transmembrane helix</keyword>
<keyword evidence="1" id="KW-0880">Kelch repeat</keyword>
<accession>A0A9N9E2C4</accession>
<evidence type="ECO:0000256" key="2">
    <source>
        <dbReference type="ARBA" id="ARBA00022737"/>
    </source>
</evidence>
<name>A0A9N9E2C4_9GLOM</name>
<evidence type="ECO:0000313" key="4">
    <source>
        <dbReference type="EMBL" id="CAG8657112.1"/>
    </source>
</evidence>
<dbReference type="PANTHER" id="PTHR46093">
    <property type="entry name" value="ACYL-COA-BINDING DOMAIN-CONTAINING PROTEIN 5"/>
    <property type="match status" value="1"/>
</dbReference>
<dbReference type="Gene3D" id="2.120.10.80">
    <property type="entry name" value="Kelch-type beta propeller"/>
    <property type="match status" value="1"/>
</dbReference>
<comment type="caution">
    <text evidence="4">The sequence shown here is derived from an EMBL/GenBank/DDBJ whole genome shotgun (WGS) entry which is preliminary data.</text>
</comment>
<keyword evidence="2" id="KW-0677">Repeat</keyword>
<dbReference type="InterPro" id="IPR011043">
    <property type="entry name" value="Gal_Oxase/kelch_b-propeller"/>
</dbReference>
<dbReference type="PANTHER" id="PTHR46093:SF18">
    <property type="entry name" value="FIBRONECTIN TYPE-III DOMAIN-CONTAINING PROTEIN"/>
    <property type="match status" value="1"/>
</dbReference>
<gene>
    <name evidence="4" type="ORF">CPELLU_LOCUS9626</name>
</gene>
<evidence type="ECO:0000256" key="1">
    <source>
        <dbReference type="ARBA" id="ARBA00022441"/>
    </source>
</evidence>
<keyword evidence="3" id="KW-0472">Membrane</keyword>
<dbReference type="AlphaFoldDB" id="A0A9N9E2C4"/>
<feature type="non-terminal residue" evidence="4">
    <location>
        <position position="384"/>
    </location>
</feature>